<dbReference type="Gene3D" id="4.10.240.10">
    <property type="entry name" value="Zn(2)-C6 fungal-type DNA-binding domain"/>
    <property type="match status" value="1"/>
</dbReference>
<keyword evidence="3" id="KW-0677">Repeat</keyword>
<dbReference type="PROSITE" id="PS00463">
    <property type="entry name" value="ZN2_CY6_FUNGAL_1"/>
    <property type="match status" value="1"/>
</dbReference>
<dbReference type="InterPro" id="IPR013087">
    <property type="entry name" value="Znf_C2H2_type"/>
</dbReference>
<keyword evidence="4 10" id="KW-0863">Zinc-finger</keyword>
<organism evidence="13 14">
    <name type="scientific">Penicillium salamii</name>
    <dbReference type="NCBI Taxonomy" id="1612424"/>
    <lineage>
        <taxon>Eukaryota</taxon>
        <taxon>Fungi</taxon>
        <taxon>Dikarya</taxon>
        <taxon>Ascomycota</taxon>
        <taxon>Pezizomycotina</taxon>
        <taxon>Eurotiomycetes</taxon>
        <taxon>Eurotiomycetidae</taxon>
        <taxon>Eurotiales</taxon>
        <taxon>Aspergillaceae</taxon>
        <taxon>Penicillium</taxon>
    </lineage>
</organism>
<proteinExistence type="predicted"/>
<evidence type="ECO:0008006" key="15">
    <source>
        <dbReference type="Google" id="ProtNLM"/>
    </source>
</evidence>
<gene>
    <name evidence="13" type="ORF">PSALAMII_LOCUS5945</name>
</gene>
<dbReference type="SUPFAM" id="SSF57701">
    <property type="entry name" value="Zn2/Cys6 DNA-binding domain"/>
    <property type="match status" value="1"/>
</dbReference>
<dbReference type="InterPro" id="IPR007219">
    <property type="entry name" value="XnlR_reg_dom"/>
</dbReference>
<sequence>MPPRSTLRSDESLFACDFPGCSSRYRRKEHLKRHQANHERQGNVPSILIPHRDLLRRHIRNYHPQSQLPASRSLKACSACRQRKEICKGGSPCKACEQREIDCSLVEQSSPAGHPGRNQSGPEIPESLSMHDYVKSYFDHFHPEWPFLHESTFDPAKEPGVLVQSVIMLGMWAQGSRSSKNAAIALHSRLASAIQSQRSQWDHSSAEPDQIIGIKWPIATYQSVLLQVIFSIFTTRDSGGVDFGLRHRIPAENYSLLTALVQSCRNLGIFSYPEMLTQYPAGTPITMIWVGVEETKRFALALYKVTHICTTVDRQANASVKLMTVADLAFSMPYSDETWNLSKETEGQTLSKATAQASQKRDGDNEKWINSSFTTLSDPEVSFDWI</sequence>
<dbReference type="AlphaFoldDB" id="A0A9W4NHS4"/>
<evidence type="ECO:0000256" key="8">
    <source>
        <dbReference type="ARBA" id="ARBA00023163"/>
    </source>
</evidence>
<evidence type="ECO:0000259" key="11">
    <source>
        <dbReference type="PROSITE" id="PS50048"/>
    </source>
</evidence>
<dbReference type="PROSITE" id="PS00028">
    <property type="entry name" value="ZINC_FINGER_C2H2_1"/>
    <property type="match status" value="1"/>
</dbReference>
<evidence type="ECO:0000313" key="14">
    <source>
        <dbReference type="Proteomes" id="UP001152646"/>
    </source>
</evidence>
<evidence type="ECO:0000256" key="6">
    <source>
        <dbReference type="ARBA" id="ARBA00023015"/>
    </source>
</evidence>
<dbReference type="GO" id="GO:0008270">
    <property type="term" value="F:zinc ion binding"/>
    <property type="evidence" value="ECO:0007669"/>
    <property type="project" value="UniProtKB-KW"/>
</dbReference>
<dbReference type="CDD" id="cd00067">
    <property type="entry name" value="GAL4"/>
    <property type="match status" value="1"/>
</dbReference>
<evidence type="ECO:0000256" key="7">
    <source>
        <dbReference type="ARBA" id="ARBA00023125"/>
    </source>
</evidence>
<dbReference type="GO" id="GO:0006351">
    <property type="term" value="P:DNA-templated transcription"/>
    <property type="evidence" value="ECO:0007669"/>
    <property type="project" value="InterPro"/>
</dbReference>
<evidence type="ECO:0000256" key="5">
    <source>
        <dbReference type="ARBA" id="ARBA00022833"/>
    </source>
</evidence>
<dbReference type="SMART" id="SM00066">
    <property type="entry name" value="GAL4"/>
    <property type="match status" value="1"/>
</dbReference>
<keyword evidence="2" id="KW-0479">Metal-binding</keyword>
<keyword evidence="8" id="KW-0804">Transcription</keyword>
<dbReference type="Proteomes" id="UP001152646">
    <property type="component" value="Unassembled WGS sequence"/>
</dbReference>
<evidence type="ECO:0000313" key="13">
    <source>
        <dbReference type="EMBL" id="CAG8380351.1"/>
    </source>
</evidence>
<feature type="domain" description="Zn(2)-C6 fungal-type" evidence="11">
    <location>
        <begin position="76"/>
        <end position="105"/>
    </location>
</feature>
<keyword evidence="5" id="KW-0862">Zinc</keyword>
<protein>
    <recommendedName>
        <fullName evidence="15">Zn(2)-C6 fungal-type domain-containing protein</fullName>
    </recommendedName>
</protein>
<feature type="domain" description="C2H2-type" evidence="12">
    <location>
        <begin position="14"/>
        <end position="43"/>
    </location>
</feature>
<dbReference type="PANTHER" id="PTHR40626">
    <property type="entry name" value="MIP31509P"/>
    <property type="match status" value="1"/>
</dbReference>
<dbReference type="SUPFAM" id="SSF57667">
    <property type="entry name" value="beta-beta-alpha zinc fingers"/>
    <property type="match status" value="1"/>
</dbReference>
<evidence type="ECO:0000259" key="12">
    <source>
        <dbReference type="PROSITE" id="PS50157"/>
    </source>
</evidence>
<dbReference type="GO" id="GO:0000785">
    <property type="term" value="C:chromatin"/>
    <property type="evidence" value="ECO:0007669"/>
    <property type="project" value="TreeGrafter"/>
</dbReference>
<keyword evidence="7" id="KW-0238">DNA-binding</keyword>
<evidence type="ECO:0000256" key="1">
    <source>
        <dbReference type="ARBA" id="ARBA00004123"/>
    </source>
</evidence>
<dbReference type="GO" id="GO:0005634">
    <property type="term" value="C:nucleus"/>
    <property type="evidence" value="ECO:0007669"/>
    <property type="project" value="UniProtKB-SubCell"/>
</dbReference>
<comment type="subcellular location">
    <subcellularLocation>
        <location evidence="1">Nucleus</location>
    </subcellularLocation>
</comment>
<dbReference type="InterPro" id="IPR036864">
    <property type="entry name" value="Zn2-C6_fun-type_DNA-bd_sf"/>
</dbReference>
<keyword evidence="9" id="KW-0539">Nucleus</keyword>
<dbReference type="CDD" id="cd12148">
    <property type="entry name" value="fungal_TF_MHR"/>
    <property type="match status" value="1"/>
</dbReference>
<accession>A0A9W4NHS4</accession>
<dbReference type="PROSITE" id="PS50157">
    <property type="entry name" value="ZINC_FINGER_C2H2_2"/>
    <property type="match status" value="1"/>
</dbReference>
<evidence type="ECO:0000256" key="4">
    <source>
        <dbReference type="ARBA" id="ARBA00022771"/>
    </source>
</evidence>
<dbReference type="PANTHER" id="PTHR40626:SF36">
    <property type="entry name" value="TRANSCRIPTION FACTOR WITH C2H2 AND ZN(2)-CYS(6) DNA BINDING DOMAIN (EUROFUNG)"/>
    <property type="match status" value="1"/>
</dbReference>
<dbReference type="InterPro" id="IPR001138">
    <property type="entry name" value="Zn2Cys6_DnaBD"/>
</dbReference>
<dbReference type="Pfam" id="PF04082">
    <property type="entry name" value="Fungal_trans"/>
    <property type="match status" value="1"/>
</dbReference>
<dbReference type="EMBL" id="CAJVPA010000186">
    <property type="protein sequence ID" value="CAG8380351.1"/>
    <property type="molecule type" value="Genomic_DNA"/>
</dbReference>
<evidence type="ECO:0000256" key="9">
    <source>
        <dbReference type="ARBA" id="ARBA00023242"/>
    </source>
</evidence>
<dbReference type="GO" id="GO:0000978">
    <property type="term" value="F:RNA polymerase II cis-regulatory region sequence-specific DNA binding"/>
    <property type="evidence" value="ECO:0007669"/>
    <property type="project" value="InterPro"/>
</dbReference>
<dbReference type="OrthoDB" id="10261408at2759"/>
<reference evidence="13" key="1">
    <citation type="submission" date="2021-07" db="EMBL/GenBank/DDBJ databases">
        <authorList>
            <person name="Branca A.L. A."/>
        </authorList>
    </citation>
    <scope>NUCLEOTIDE SEQUENCE</scope>
</reference>
<name>A0A9W4NHS4_9EURO</name>
<evidence type="ECO:0000256" key="2">
    <source>
        <dbReference type="ARBA" id="ARBA00022723"/>
    </source>
</evidence>
<keyword evidence="6" id="KW-0805">Transcription regulation</keyword>
<dbReference type="InterPro" id="IPR036236">
    <property type="entry name" value="Znf_C2H2_sf"/>
</dbReference>
<evidence type="ECO:0000256" key="10">
    <source>
        <dbReference type="PROSITE-ProRule" id="PRU00042"/>
    </source>
</evidence>
<comment type="caution">
    <text evidence="13">The sequence shown here is derived from an EMBL/GenBank/DDBJ whole genome shotgun (WGS) entry which is preliminary data.</text>
</comment>
<dbReference type="Pfam" id="PF00172">
    <property type="entry name" value="Zn_clus"/>
    <property type="match status" value="1"/>
</dbReference>
<dbReference type="PROSITE" id="PS50048">
    <property type="entry name" value="ZN2_CY6_FUNGAL_2"/>
    <property type="match status" value="1"/>
</dbReference>
<dbReference type="GO" id="GO:0000981">
    <property type="term" value="F:DNA-binding transcription factor activity, RNA polymerase II-specific"/>
    <property type="evidence" value="ECO:0007669"/>
    <property type="project" value="InterPro"/>
</dbReference>
<dbReference type="Gene3D" id="3.30.160.60">
    <property type="entry name" value="Classic Zinc Finger"/>
    <property type="match status" value="1"/>
</dbReference>
<evidence type="ECO:0000256" key="3">
    <source>
        <dbReference type="ARBA" id="ARBA00022737"/>
    </source>
</evidence>
<dbReference type="InterPro" id="IPR051059">
    <property type="entry name" value="VerF-like"/>
</dbReference>